<comment type="subunit">
    <text evidence="2">DNA polymerase III contains a core (composed of alpha, epsilon and theta chains) that associates with a tau subunit. This core dimerizes to form the POLIII' complex. PolIII' associates with the gamma complex (composed of gamma, delta, delta', psi and chi chains) and with the beta chain to form the complete DNA polymerase III complex.</text>
</comment>
<dbReference type="PANTHER" id="PTHR30231:SF42">
    <property type="entry name" value="EXONUCLEASE"/>
    <property type="match status" value="1"/>
</dbReference>
<name>A0AAW9RWM9_9BACT</name>
<organism evidence="4 5">
    <name type="scientific">Rapidithrix thailandica</name>
    <dbReference type="NCBI Taxonomy" id="413964"/>
    <lineage>
        <taxon>Bacteria</taxon>
        <taxon>Pseudomonadati</taxon>
        <taxon>Bacteroidota</taxon>
        <taxon>Cytophagia</taxon>
        <taxon>Cytophagales</taxon>
        <taxon>Flammeovirgaceae</taxon>
        <taxon>Rapidithrix</taxon>
    </lineage>
</organism>
<evidence type="ECO:0000313" key="4">
    <source>
        <dbReference type="EMBL" id="MEN7549297.1"/>
    </source>
</evidence>
<keyword evidence="5" id="KW-1185">Reference proteome</keyword>
<dbReference type="InterPro" id="IPR013520">
    <property type="entry name" value="Ribonucl_H"/>
</dbReference>
<dbReference type="PANTHER" id="PTHR30231">
    <property type="entry name" value="DNA POLYMERASE III SUBUNIT EPSILON"/>
    <property type="match status" value="1"/>
</dbReference>
<comment type="function">
    <text evidence="1">DNA polymerase III is a complex, multichain enzyme responsible for most of the replicative synthesis in bacteria. The epsilon subunit contain the editing function and is a proofreading 3'-5' exonuclease.</text>
</comment>
<dbReference type="FunFam" id="3.30.420.10:FF:000045">
    <property type="entry name" value="3'-5' exonuclease DinG"/>
    <property type="match status" value="1"/>
</dbReference>
<dbReference type="SUPFAM" id="SSF52113">
    <property type="entry name" value="BRCT domain"/>
    <property type="match status" value="1"/>
</dbReference>
<comment type="caution">
    <text evidence="4">The sequence shown here is derived from an EMBL/GenBank/DDBJ whole genome shotgun (WGS) entry which is preliminary data.</text>
</comment>
<dbReference type="GO" id="GO:0006259">
    <property type="term" value="P:DNA metabolic process"/>
    <property type="evidence" value="ECO:0007669"/>
    <property type="project" value="UniProtKB-ARBA"/>
</dbReference>
<accession>A0AAW9RWM9</accession>
<dbReference type="Gene3D" id="3.30.420.10">
    <property type="entry name" value="Ribonuclease H-like superfamily/Ribonuclease H"/>
    <property type="match status" value="1"/>
</dbReference>
<dbReference type="GO" id="GO:0008408">
    <property type="term" value="F:3'-5' exonuclease activity"/>
    <property type="evidence" value="ECO:0007669"/>
    <property type="project" value="TreeGrafter"/>
</dbReference>
<evidence type="ECO:0000313" key="5">
    <source>
        <dbReference type="Proteomes" id="UP001403385"/>
    </source>
</evidence>
<keyword evidence="4" id="KW-0269">Exonuclease</keyword>
<keyword evidence="4" id="KW-0378">Hydrolase</keyword>
<reference evidence="4 5" key="1">
    <citation type="submission" date="2024-04" db="EMBL/GenBank/DDBJ databases">
        <title>Novel genus in family Flammeovirgaceae.</title>
        <authorList>
            <person name="Nguyen T.H."/>
            <person name="Vuong T.Q."/>
            <person name="Le H."/>
            <person name="Kim S.-G."/>
        </authorList>
    </citation>
    <scope>NUCLEOTIDE SEQUENCE [LARGE SCALE GENOMIC DNA]</scope>
    <source>
        <strain evidence="4 5">JCM 23209</strain>
    </source>
</reference>
<dbReference type="RefSeq" id="WP_346822073.1">
    <property type="nucleotide sequence ID" value="NZ_JBDKWZ010000008.1"/>
</dbReference>
<dbReference type="GO" id="GO:0003676">
    <property type="term" value="F:nucleic acid binding"/>
    <property type="evidence" value="ECO:0007669"/>
    <property type="project" value="InterPro"/>
</dbReference>
<feature type="domain" description="Exonuclease" evidence="3">
    <location>
        <begin position="2"/>
        <end position="166"/>
    </location>
</feature>
<dbReference type="CDD" id="cd17748">
    <property type="entry name" value="BRCT_DNA_ligase_like"/>
    <property type="match status" value="1"/>
</dbReference>
<gene>
    <name evidence="4" type="ORF">AAG747_15340</name>
</gene>
<dbReference type="SUPFAM" id="SSF53098">
    <property type="entry name" value="Ribonuclease H-like"/>
    <property type="match status" value="1"/>
</dbReference>
<dbReference type="EMBL" id="JBDKWZ010000008">
    <property type="protein sequence ID" value="MEN7549297.1"/>
    <property type="molecule type" value="Genomic_DNA"/>
</dbReference>
<evidence type="ECO:0000256" key="1">
    <source>
        <dbReference type="ARBA" id="ARBA00025483"/>
    </source>
</evidence>
<dbReference type="Gene3D" id="3.40.50.10190">
    <property type="entry name" value="BRCT domain"/>
    <property type="match status" value="1"/>
</dbReference>
<dbReference type="Pfam" id="PF00929">
    <property type="entry name" value="RNase_T"/>
    <property type="match status" value="1"/>
</dbReference>
<dbReference type="Proteomes" id="UP001403385">
    <property type="component" value="Unassembled WGS sequence"/>
</dbReference>
<dbReference type="SMART" id="SM00479">
    <property type="entry name" value="EXOIII"/>
    <property type="match status" value="1"/>
</dbReference>
<dbReference type="InterPro" id="IPR036397">
    <property type="entry name" value="RNaseH_sf"/>
</dbReference>
<dbReference type="InterPro" id="IPR012337">
    <property type="entry name" value="RNaseH-like_sf"/>
</dbReference>
<dbReference type="InterPro" id="IPR036420">
    <property type="entry name" value="BRCT_dom_sf"/>
</dbReference>
<dbReference type="AlphaFoldDB" id="A0AAW9RWM9"/>
<proteinExistence type="predicted"/>
<evidence type="ECO:0000256" key="2">
    <source>
        <dbReference type="ARBA" id="ARBA00026073"/>
    </source>
</evidence>
<evidence type="ECO:0000259" key="3">
    <source>
        <dbReference type="SMART" id="SM00479"/>
    </source>
</evidence>
<dbReference type="GO" id="GO:0005829">
    <property type="term" value="C:cytosol"/>
    <property type="evidence" value="ECO:0007669"/>
    <property type="project" value="TreeGrafter"/>
</dbReference>
<keyword evidence="4" id="KW-0540">Nuclease</keyword>
<sequence>MSYFAIDVETANADYSSICQIGIVFFQDGQLVDKWSTLVNPEAYFDPCNTSIHGITEKDVRDAPTFDAIHKLIAKKITDKITIHHMPFDKIAVTRACLEYNLEILQPKWLDSAKIVRRTWEQFSYKGYGLANITAFLGIEFGHHDALEDAIAAAKIVHHACEQTQCSVEEWLTKVDQPIFIYQGGSSTLKLEGNPEGSLYGENLVFTGALALPRKDAAKIAADLGCNVGNSVNKKTSILVVGTQDESRLVGYEKSSKHRKVEELIQKGTPIKILSEKDFIEMCNHENKTLQLEISKPDHNPKKSIETKKSNKRSDMTLEIKFDMDLTDEQRTVLNKANQKYQELLNSIKDCSHEEKRVLGKEFKAIIEKVQSLYDHFDIESFEEDDIDVIDTIDTEIGQLQETIYDFMKDKITLAEFFETTDNSIDFIESDVEDGSFPKPVTDYCKATLAEFRRIKERIITYTNN</sequence>
<dbReference type="CDD" id="cd06130">
    <property type="entry name" value="DNA_pol_III_epsilon_like"/>
    <property type="match status" value="1"/>
</dbReference>
<protein>
    <submittedName>
        <fullName evidence="4">Exonuclease domain-containing protein</fullName>
    </submittedName>
</protein>